<organism evidence="7 8">
    <name type="scientific">Actinidia chinensis var. chinensis</name>
    <name type="common">Chinese soft-hair kiwi</name>
    <dbReference type="NCBI Taxonomy" id="1590841"/>
    <lineage>
        <taxon>Eukaryota</taxon>
        <taxon>Viridiplantae</taxon>
        <taxon>Streptophyta</taxon>
        <taxon>Embryophyta</taxon>
        <taxon>Tracheophyta</taxon>
        <taxon>Spermatophyta</taxon>
        <taxon>Magnoliopsida</taxon>
        <taxon>eudicotyledons</taxon>
        <taxon>Gunneridae</taxon>
        <taxon>Pentapetalae</taxon>
        <taxon>asterids</taxon>
        <taxon>Ericales</taxon>
        <taxon>Actinidiaceae</taxon>
        <taxon>Actinidia</taxon>
    </lineage>
</organism>
<dbReference type="GO" id="GO:0004843">
    <property type="term" value="F:cysteine-type deubiquitinase activity"/>
    <property type="evidence" value="ECO:0007669"/>
    <property type="project" value="InterPro"/>
</dbReference>
<dbReference type="InParanoid" id="A0A2R6RK77"/>
<feature type="compositionally biased region" description="Low complexity" evidence="4">
    <location>
        <begin position="13"/>
        <end position="24"/>
    </location>
</feature>
<dbReference type="PANTHER" id="PTHR22975">
    <property type="entry name" value="UBIQUITIN SPECIFIC PROTEINASE"/>
    <property type="match status" value="1"/>
</dbReference>
<feature type="compositionally biased region" description="Polar residues" evidence="4">
    <location>
        <begin position="1039"/>
        <end position="1051"/>
    </location>
</feature>
<dbReference type="InterPro" id="IPR013087">
    <property type="entry name" value="Znf_C2H2_type"/>
</dbReference>
<dbReference type="STRING" id="1590841.A0A2R6RK77"/>
<dbReference type="PROSITE" id="PS50157">
    <property type="entry name" value="ZINC_FINGER_C2H2_2"/>
    <property type="match status" value="1"/>
</dbReference>
<dbReference type="EMBL" id="NKQK01000005">
    <property type="protein sequence ID" value="PSS30434.1"/>
    <property type="molecule type" value="Genomic_DNA"/>
</dbReference>
<sequence>MAPNNCNPKPPLTADTAATSDGGAPPIQEQSNTAVKLQCEQAMLPLRSNDHAEALRLINETCLLHPNSAITHRTQAQIHHQGASKITDPSSKQQHLQNAVVSVRRAVTLSPSSIEHVDFLCRLLLESASDAEAHKEVVRECERSLAVEDPIDPADDTTVEERIESVRVKLRLHLQKSRAALTEKVGGINVPKVKEISVHLSSESKESEKSSSSSIMPKEKLTNVPRKSIKEMTKDVEARVANLKIIAYWESMSEEKRRAFLELKIGDIREHFRSLKDGLAVRVFSEAVDYADKNKTWKFWPCHLCDGKFAKVELLLEHIEKFHDNESAQMVRNYVPIEVDADWAKLLIHGTWKPVDVPRAMEIISIQSKSELGNEDRDQFTCELPKKESDVNDISKFNKILLPKACSDNQNWPLSDDIERAKVLKSIHAEFQLLVKSEYLTMENLSQVIGSAITELQNSIPASELRIRSLDRTPLCICFLGLSKLKSLHMFLKLLSGLAYRNEVLDPVRSSIDAFSFCNGVNIKERIVFTGNPSRLLDEQFLQVEFMPHRYHDATSTCKIRDDEVDVLPDVDDLMRGVFDPSSTIGELLASWRVGQENIKHQGSLYFTAFEKELRCFHCFTAIKSGFVSHKEELGNIESICNAELTKREQDTNHVPQSYISLLQRRQEELDLAENDDASLERYQVNSISSVIKGAALDEAVDISQFKTEGASDHVDEEYARTRTAILRQNERMTLELEKIHEKLGRNSVQLWRMGLKYKQTTSLDYRAIMLPLLKLFMQAKMEALVDEDERQKADAAGVDILSKLELDSKNTSKGGHPTKHSNEKSNVTKKNQDKEKTRDPKAQMEALDVEEKADAAQIAILSEHILDAKKNTSQEASPTKHPKEKSKPKKKRKDKKKEEDPKATCDDELNVVQEEKEEEPHFPADQTVGSPSYMIDELKRQEEEKRNLKEMLECQRLIEDEAKQKNLAKQATNEAKSIPKMNMGTVALNLEASGSAIRGLYVGTIPANYKPRGRVMAHQDPSLGKMPEDFSGVPVRSKSPQDLSGASASQKNRRSRSPSKVKQDTLPAQKNLPLTTSQPSEAPLEGKKEEGHRVLSDILWVGLKNDAGEFNCFLNVIVQSLWHIRKFRDEFLSRSISAHVQVRHPCVVCALHEVLNGLSLASANMQSEAVSPSPLRDALSQLKPGSSLFQTEQQNDASEVLSAILDCLHQSFTRGSGVSDAQPLGSRKCDSDACIAHRLFELDIHIKLICQYCGTESRQQKYNSYSYFFDAGALRSAKTMHARALFDELFKLVRKKELLTCDPAVKGCGKDNNLHHILSICPHVFTLVLGWGTPSESIDHISETLEALRIHVDLAFIFDGLDPGHLYSLISMVCYSSQHYICFVYDENNEEWIMYDDAIVKVIGWWGNVILECKKRKFQPTVLFYESVFF</sequence>
<dbReference type="PROSITE" id="PS00028">
    <property type="entry name" value="ZINC_FINGER_C2H2_1"/>
    <property type="match status" value="1"/>
</dbReference>
<dbReference type="Pfam" id="PF00443">
    <property type="entry name" value="UCH"/>
    <property type="match status" value="1"/>
</dbReference>
<dbReference type="CDD" id="cd02257">
    <property type="entry name" value="Peptidase_C19"/>
    <property type="match status" value="1"/>
</dbReference>
<feature type="region of interest" description="Disordered" evidence="4">
    <location>
        <begin position="870"/>
        <end position="937"/>
    </location>
</feature>
<keyword evidence="3" id="KW-0479">Metal-binding</keyword>
<dbReference type="Gene3D" id="3.90.70.10">
    <property type="entry name" value="Cysteine proteinases"/>
    <property type="match status" value="1"/>
</dbReference>
<keyword evidence="8" id="KW-1185">Reference proteome</keyword>
<evidence type="ECO:0000313" key="8">
    <source>
        <dbReference type="Proteomes" id="UP000241394"/>
    </source>
</evidence>
<gene>
    <name evidence="7" type="ORF">CEY00_Acc05719</name>
</gene>
<proteinExistence type="predicted"/>
<dbReference type="Pfam" id="PF04780">
    <property type="entry name" value="DUF629"/>
    <property type="match status" value="1"/>
</dbReference>
<dbReference type="SUPFAM" id="SSF54001">
    <property type="entry name" value="Cysteine proteinases"/>
    <property type="match status" value="1"/>
</dbReference>
<evidence type="ECO:0000259" key="6">
    <source>
        <dbReference type="PROSITE" id="PS50235"/>
    </source>
</evidence>
<evidence type="ECO:0000313" key="7">
    <source>
        <dbReference type="EMBL" id="PSS30434.1"/>
    </source>
</evidence>
<feature type="region of interest" description="Disordered" evidence="4">
    <location>
        <begin position="1018"/>
        <end position="1090"/>
    </location>
</feature>
<dbReference type="PROSITE" id="PS50235">
    <property type="entry name" value="USP_3"/>
    <property type="match status" value="1"/>
</dbReference>
<dbReference type="InterPro" id="IPR052398">
    <property type="entry name" value="Ubiquitin_hydrolase_53/54"/>
</dbReference>
<evidence type="ECO:0000259" key="5">
    <source>
        <dbReference type="PROSITE" id="PS50157"/>
    </source>
</evidence>
<comment type="caution">
    <text evidence="7">The sequence shown here is derived from an EMBL/GenBank/DDBJ whole genome shotgun (WGS) entry which is preliminary data.</text>
</comment>
<dbReference type="InterPro" id="IPR006866">
    <property type="entry name" value="DUF627_N"/>
</dbReference>
<feature type="compositionally biased region" description="Basic residues" evidence="4">
    <location>
        <begin position="881"/>
        <end position="896"/>
    </location>
</feature>
<reference evidence="7 8" key="1">
    <citation type="submission" date="2017-07" db="EMBL/GenBank/DDBJ databases">
        <title>An improved, manually edited Actinidia chinensis var. chinensis (kiwifruit) genome highlights the challenges associated with draft genomes and gene prediction in plants.</title>
        <authorList>
            <person name="Pilkington S."/>
            <person name="Crowhurst R."/>
            <person name="Hilario E."/>
            <person name="Nardozza S."/>
            <person name="Fraser L."/>
            <person name="Peng Y."/>
            <person name="Gunaseelan K."/>
            <person name="Simpson R."/>
            <person name="Tahir J."/>
            <person name="Deroles S."/>
            <person name="Templeton K."/>
            <person name="Luo Z."/>
            <person name="Davy M."/>
            <person name="Cheng C."/>
            <person name="Mcneilage M."/>
            <person name="Scaglione D."/>
            <person name="Liu Y."/>
            <person name="Zhang Q."/>
            <person name="Datson P."/>
            <person name="De Silva N."/>
            <person name="Gardiner S."/>
            <person name="Bassett H."/>
            <person name="Chagne D."/>
            <person name="Mccallum J."/>
            <person name="Dzierzon H."/>
            <person name="Deng C."/>
            <person name="Wang Y.-Y."/>
            <person name="Barron N."/>
            <person name="Manako K."/>
            <person name="Bowen J."/>
            <person name="Foster T."/>
            <person name="Erridge Z."/>
            <person name="Tiffin H."/>
            <person name="Waite C."/>
            <person name="Davies K."/>
            <person name="Grierson E."/>
            <person name="Laing W."/>
            <person name="Kirk R."/>
            <person name="Chen X."/>
            <person name="Wood M."/>
            <person name="Montefiori M."/>
            <person name="Brummell D."/>
            <person name="Schwinn K."/>
            <person name="Catanach A."/>
            <person name="Fullerton C."/>
            <person name="Li D."/>
            <person name="Meiyalaghan S."/>
            <person name="Nieuwenhuizen N."/>
            <person name="Read N."/>
            <person name="Prakash R."/>
            <person name="Hunter D."/>
            <person name="Zhang H."/>
            <person name="Mckenzie M."/>
            <person name="Knabel M."/>
            <person name="Harris A."/>
            <person name="Allan A."/>
            <person name="Chen A."/>
            <person name="Janssen B."/>
            <person name="Plunkett B."/>
            <person name="Dwamena C."/>
            <person name="Voogd C."/>
            <person name="Leif D."/>
            <person name="Lafferty D."/>
            <person name="Souleyre E."/>
            <person name="Varkonyi-Gasic E."/>
            <person name="Gambi F."/>
            <person name="Hanley J."/>
            <person name="Yao J.-L."/>
            <person name="Cheung J."/>
            <person name="David K."/>
            <person name="Warren B."/>
            <person name="Marsh K."/>
            <person name="Snowden K."/>
            <person name="Lin-Wang K."/>
            <person name="Brian L."/>
            <person name="Martinez-Sanchez M."/>
            <person name="Wang M."/>
            <person name="Ileperuma N."/>
            <person name="Macnee N."/>
            <person name="Campin R."/>
            <person name="Mcatee P."/>
            <person name="Drummond R."/>
            <person name="Espley R."/>
            <person name="Ireland H."/>
            <person name="Wu R."/>
            <person name="Atkinson R."/>
            <person name="Karunairetnam S."/>
            <person name="Bulley S."/>
            <person name="Chunkath S."/>
            <person name="Hanley Z."/>
            <person name="Storey R."/>
            <person name="Thrimawithana A."/>
            <person name="Thomson S."/>
            <person name="David C."/>
            <person name="Testolin R."/>
        </authorList>
    </citation>
    <scope>NUCLEOTIDE SEQUENCE [LARGE SCALE GENOMIC DNA]</scope>
    <source>
        <strain evidence="8">cv. Red5</strain>
        <tissue evidence="7">Young leaf</tissue>
    </source>
</reference>
<feature type="compositionally biased region" description="Polar residues" evidence="4">
    <location>
        <begin position="1067"/>
        <end position="1081"/>
    </location>
</feature>
<dbReference type="InterPro" id="IPR006865">
    <property type="entry name" value="DUF629"/>
</dbReference>
<dbReference type="OrthoDB" id="1546519at2759"/>
<dbReference type="InterPro" id="IPR028889">
    <property type="entry name" value="USP"/>
</dbReference>
<feature type="region of interest" description="Disordered" evidence="4">
    <location>
        <begin position="199"/>
        <end position="218"/>
    </location>
</feature>
<feature type="compositionally biased region" description="Basic and acidic residues" evidence="4">
    <location>
        <begin position="897"/>
        <end position="906"/>
    </location>
</feature>
<dbReference type="GO" id="GO:0008270">
    <property type="term" value="F:zinc ion binding"/>
    <property type="evidence" value="ECO:0007669"/>
    <property type="project" value="UniProtKB-KW"/>
</dbReference>
<dbReference type="InterPro" id="IPR001394">
    <property type="entry name" value="Peptidase_C19_UCH"/>
</dbReference>
<feature type="domain" description="C2H2-type" evidence="5">
    <location>
        <begin position="300"/>
        <end position="328"/>
    </location>
</feature>
<dbReference type="InterPro" id="IPR038765">
    <property type="entry name" value="Papain-like_cys_pep_sf"/>
</dbReference>
<accession>A0A2R6RK77</accession>
<evidence type="ECO:0000256" key="4">
    <source>
        <dbReference type="SAM" id="MobiDB-lite"/>
    </source>
</evidence>
<keyword evidence="3" id="KW-0862">Zinc</keyword>
<evidence type="ECO:0000256" key="3">
    <source>
        <dbReference type="PROSITE-ProRule" id="PRU00042"/>
    </source>
</evidence>
<feature type="region of interest" description="Disordered" evidence="4">
    <location>
        <begin position="1"/>
        <end position="30"/>
    </location>
</feature>
<evidence type="ECO:0000256" key="2">
    <source>
        <dbReference type="ARBA" id="ARBA00022801"/>
    </source>
</evidence>
<keyword evidence="3" id="KW-0863">Zinc-finger</keyword>
<dbReference type="PANTHER" id="PTHR22975:SF9">
    <property type="entry name" value="ECHINUS SPLICE FORM 3"/>
    <property type="match status" value="1"/>
</dbReference>
<dbReference type="Pfam" id="PF04781">
    <property type="entry name" value="DUF627"/>
    <property type="match status" value="1"/>
</dbReference>
<dbReference type="GO" id="GO:0016579">
    <property type="term" value="P:protein deubiquitination"/>
    <property type="evidence" value="ECO:0007669"/>
    <property type="project" value="InterPro"/>
</dbReference>
<dbReference type="Gramene" id="PSS30434">
    <property type="protein sequence ID" value="PSS30434"/>
    <property type="gene ID" value="CEY00_Acc05719"/>
</dbReference>
<feature type="compositionally biased region" description="Basic and acidic residues" evidence="4">
    <location>
        <begin position="831"/>
        <end position="843"/>
    </location>
</feature>
<protein>
    <submittedName>
        <fullName evidence="7">Inactive ubiquitin carboxyl-terminal hydrolase</fullName>
    </submittedName>
</protein>
<feature type="compositionally biased region" description="Basic and acidic residues" evidence="4">
    <location>
        <begin position="199"/>
        <end position="209"/>
    </location>
</feature>
<keyword evidence="1" id="KW-0833">Ubl conjugation pathway</keyword>
<reference evidence="8" key="2">
    <citation type="journal article" date="2018" name="BMC Genomics">
        <title>A manually annotated Actinidia chinensis var. chinensis (kiwifruit) genome highlights the challenges associated with draft genomes and gene prediction in plants.</title>
        <authorList>
            <person name="Pilkington S.M."/>
            <person name="Crowhurst R."/>
            <person name="Hilario E."/>
            <person name="Nardozza S."/>
            <person name="Fraser L."/>
            <person name="Peng Y."/>
            <person name="Gunaseelan K."/>
            <person name="Simpson R."/>
            <person name="Tahir J."/>
            <person name="Deroles S.C."/>
            <person name="Templeton K."/>
            <person name="Luo Z."/>
            <person name="Davy M."/>
            <person name="Cheng C."/>
            <person name="McNeilage M."/>
            <person name="Scaglione D."/>
            <person name="Liu Y."/>
            <person name="Zhang Q."/>
            <person name="Datson P."/>
            <person name="De Silva N."/>
            <person name="Gardiner S.E."/>
            <person name="Bassett H."/>
            <person name="Chagne D."/>
            <person name="McCallum J."/>
            <person name="Dzierzon H."/>
            <person name="Deng C."/>
            <person name="Wang Y.Y."/>
            <person name="Barron L."/>
            <person name="Manako K."/>
            <person name="Bowen J."/>
            <person name="Foster T.M."/>
            <person name="Erridge Z.A."/>
            <person name="Tiffin H."/>
            <person name="Waite C.N."/>
            <person name="Davies K.M."/>
            <person name="Grierson E.P."/>
            <person name="Laing W.A."/>
            <person name="Kirk R."/>
            <person name="Chen X."/>
            <person name="Wood M."/>
            <person name="Montefiori M."/>
            <person name="Brummell D.A."/>
            <person name="Schwinn K.E."/>
            <person name="Catanach A."/>
            <person name="Fullerton C."/>
            <person name="Li D."/>
            <person name="Meiyalaghan S."/>
            <person name="Nieuwenhuizen N."/>
            <person name="Read N."/>
            <person name="Prakash R."/>
            <person name="Hunter D."/>
            <person name="Zhang H."/>
            <person name="McKenzie M."/>
            <person name="Knabel M."/>
            <person name="Harris A."/>
            <person name="Allan A.C."/>
            <person name="Gleave A."/>
            <person name="Chen A."/>
            <person name="Janssen B.J."/>
            <person name="Plunkett B."/>
            <person name="Ampomah-Dwamena C."/>
            <person name="Voogd C."/>
            <person name="Leif D."/>
            <person name="Lafferty D."/>
            <person name="Souleyre E.J.F."/>
            <person name="Varkonyi-Gasic E."/>
            <person name="Gambi F."/>
            <person name="Hanley J."/>
            <person name="Yao J.L."/>
            <person name="Cheung J."/>
            <person name="David K.M."/>
            <person name="Warren B."/>
            <person name="Marsh K."/>
            <person name="Snowden K.C."/>
            <person name="Lin-Wang K."/>
            <person name="Brian L."/>
            <person name="Martinez-Sanchez M."/>
            <person name="Wang M."/>
            <person name="Ileperuma N."/>
            <person name="Macnee N."/>
            <person name="Campin R."/>
            <person name="McAtee P."/>
            <person name="Drummond R.S.M."/>
            <person name="Espley R.V."/>
            <person name="Ireland H.S."/>
            <person name="Wu R."/>
            <person name="Atkinson R.G."/>
            <person name="Karunairetnam S."/>
            <person name="Bulley S."/>
            <person name="Chunkath S."/>
            <person name="Hanley Z."/>
            <person name="Storey R."/>
            <person name="Thrimawithana A.H."/>
            <person name="Thomson S."/>
            <person name="David C."/>
            <person name="Testolin R."/>
            <person name="Huang H."/>
            <person name="Hellens R.P."/>
            <person name="Schaffer R.J."/>
        </authorList>
    </citation>
    <scope>NUCLEOTIDE SEQUENCE [LARGE SCALE GENOMIC DNA]</scope>
    <source>
        <strain evidence="8">cv. Red5</strain>
    </source>
</reference>
<dbReference type="Proteomes" id="UP000241394">
    <property type="component" value="Chromosome LG5"/>
</dbReference>
<keyword evidence="2 7" id="KW-0378">Hydrolase</keyword>
<name>A0A2R6RK77_ACTCC</name>
<feature type="domain" description="USP" evidence="6">
    <location>
        <begin position="1102"/>
        <end position="1429"/>
    </location>
</feature>
<evidence type="ECO:0000256" key="1">
    <source>
        <dbReference type="ARBA" id="ARBA00022786"/>
    </source>
</evidence>
<feature type="region of interest" description="Disordered" evidence="4">
    <location>
        <begin position="808"/>
        <end position="851"/>
    </location>
</feature>